<dbReference type="OrthoDB" id="9893755at2759"/>
<keyword evidence="3" id="KW-1185">Reference proteome</keyword>
<comment type="caution">
    <text evidence="2">The sequence shown here is derived from an EMBL/GenBank/DDBJ whole genome shotgun (WGS) entry which is preliminary data.</text>
</comment>
<evidence type="ECO:0000256" key="1">
    <source>
        <dbReference type="SAM" id="MobiDB-lite"/>
    </source>
</evidence>
<feature type="region of interest" description="Disordered" evidence="1">
    <location>
        <begin position="292"/>
        <end position="402"/>
    </location>
</feature>
<accession>A0A6A4VYV8</accession>
<evidence type="ECO:0000313" key="2">
    <source>
        <dbReference type="EMBL" id="KAF0296764.1"/>
    </source>
</evidence>
<proteinExistence type="predicted"/>
<dbReference type="EMBL" id="VIIS01001536">
    <property type="protein sequence ID" value="KAF0296764.1"/>
    <property type="molecule type" value="Genomic_DNA"/>
</dbReference>
<name>A0A6A4VYV8_AMPAM</name>
<reference evidence="2 3" key="1">
    <citation type="submission" date="2019-07" db="EMBL/GenBank/DDBJ databases">
        <title>Draft genome assembly of a fouling barnacle, Amphibalanus amphitrite (Darwin, 1854): The first reference genome for Thecostraca.</title>
        <authorList>
            <person name="Kim W."/>
        </authorList>
    </citation>
    <scope>NUCLEOTIDE SEQUENCE [LARGE SCALE GENOMIC DNA]</scope>
    <source>
        <strain evidence="2">SNU_AA5</strain>
        <tissue evidence="2">Soma without cirri and trophi</tissue>
    </source>
</reference>
<protein>
    <submittedName>
        <fullName evidence="2">Uncharacterized protein</fullName>
    </submittedName>
</protein>
<sequence length="425" mass="45423">MALQLPAVEPYRTEQERELRDRCVAGSFGQLREKLLLKAAEKGDDLTLMDIRSAARVYQDVRQLGSLVQGGAGATQVQAIRQDARLKLRPSQLVLTSFTGQQIPLAGEADVSVELRGQQKMLRLVVSKLPPHKPLMGREWIGPLQMGLKSPAQVKTIDLSLDQVLQRHADVFKEELGKLSVGADGDSEEEEEVYLVRHWEEEGPALSAQEVETLTRRDSTLGRMAVDYQARMAETAGGELRGFGIGEDVWARSFSGPKWRRGRIAAKTGPVSYEVDVGDTCWSRHADQLLRAGQSGRGVTPEDIAGPDRARTPLDAAMGGTLPAPAAGPSASGSAGATGSEPAAAVVAPSPAPEEAGRPPPPDAERPPPPDSPGPAGVPARETPTRGTCDVRSADTASAAECSDAVPVLRRSSRVRREPDRLVVG</sequence>
<gene>
    <name evidence="2" type="ORF">FJT64_005811</name>
</gene>
<feature type="compositionally biased region" description="Low complexity" evidence="1">
    <location>
        <begin position="316"/>
        <end position="349"/>
    </location>
</feature>
<evidence type="ECO:0000313" key="3">
    <source>
        <dbReference type="Proteomes" id="UP000440578"/>
    </source>
</evidence>
<dbReference type="Proteomes" id="UP000440578">
    <property type="component" value="Unassembled WGS sequence"/>
</dbReference>
<dbReference type="AlphaFoldDB" id="A0A6A4VYV8"/>
<organism evidence="2 3">
    <name type="scientific">Amphibalanus amphitrite</name>
    <name type="common">Striped barnacle</name>
    <name type="synonym">Balanus amphitrite</name>
    <dbReference type="NCBI Taxonomy" id="1232801"/>
    <lineage>
        <taxon>Eukaryota</taxon>
        <taxon>Metazoa</taxon>
        <taxon>Ecdysozoa</taxon>
        <taxon>Arthropoda</taxon>
        <taxon>Crustacea</taxon>
        <taxon>Multicrustacea</taxon>
        <taxon>Cirripedia</taxon>
        <taxon>Thoracica</taxon>
        <taxon>Thoracicalcarea</taxon>
        <taxon>Balanomorpha</taxon>
        <taxon>Balanoidea</taxon>
        <taxon>Balanidae</taxon>
        <taxon>Amphibalaninae</taxon>
        <taxon>Amphibalanus</taxon>
    </lineage>
</organism>